<reference evidence="1 2" key="1">
    <citation type="submission" date="2022-03" db="EMBL/GenBank/DDBJ databases">
        <authorList>
            <person name="He Y."/>
        </authorList>
    </citation>
    <scope>NUCLEOTIDE SEQUENCE [LARGE SCALE GENOMIC DNA]</scope>
    <source>
        <strain evidence="1 2">TK19116</strain>
    </source>
</reference>
<evidence type="ECO:0000313" key="1">
    <source>
        <dbReference type="EMBL" id="MCQ0970165.1"/>
    </source>
</evidence>
<name>A0ABT1MPE9_9RHOB</name>
<sequence length="62" mass="6943">MPHRHEKPDEPAEVRVEIADNGIGLDADRYEAFQAIDTDFKRTRGGKGVGRLFWLDATSTQG</sequence>
<dbReference type="InterPro" id="IPR036890">
    <property type="entry name" value="HATPase_C_sf"/>
</dbReference>
<accession>A0ABT1MPE9</accession>
<proteinExistence type="predicted"/>
<dbReference type="SUPFAM" id="SSF55874">
    <property type="entry name" value="ATPase domain of HSP90 chaperone/DNA topoisomerase II/histidine kinase"/>
    <property type="match status" value="1"/>
</dbReference>
<dbReference type="Proteomes" id="UP001203945">
    <property type="component" value="Unassembled WGS sequence"/>
</dbReference>
<gene>
    <name evidence="1" type="ORF">MLD63_07000</name>
</gene>
<dbReference type="EMBL" id="JAKZEU010000002">
    <property type="protein sequence ID" value="MCQ0970165.1"/>
    <property type="molecule type" value="Genomic_DNA"/>
</dbReference>
<protein>
    <recommendedName>
        <fullName evidence="3">Histidine kinase/HSP90-like ATPase domain-containing protein</fullName>
    </recommendedName>
</protein>
<organism evidence="1 2">
    <name type="scientific">Paracoccus albicereus</name>
    <dbReference type="NCBI Taxonomy" id="2922394"/>
    <lineage>
        <taxon>Bacteria</taxon>
        <taxon>Pseudomonadati</taxon>
        <taxon>Pseudomonadota</taxon>
        <taxon>Alphaproteobacteria</taxon>
        <taxon>Rhodobacterales</taxon>
        <taxon>Paracoccaceae</taxon>
        <taxon>Paracoccus</taxon>
    </lineage>
</organism>
<evidence type="ECO:0000313" key="2">
    <source>
        <dbReference type="Proteomes" id="UP001203945"/>
    </source>
</evidence>
<keyword evidence="2" id="KW-1185">Reference proteome</keyword>
<dbReference type="RefSeq" id="WP_255329156.1">
    <property type="nucleotide sequence ID" value="NZ_JAKZEU010000002.1"/>
</dbReference>
<comment type="caution">
    <text evidence="1">The sequence shown here is derived from an EMBL/GenBank/DDBJ whole genome shotgun (WGS) entry which is preliminary data.</text>
</comment>
<evidence type="ECO:0008006" key="3">
    <source>
        <dbReference type="Google" id="ProtNLM"/>
    </source>
</evidence>